<protein>
    <submittedName>
        <fullName evidence="5">1-acyl-sn-glycerol-3-phosphate acyltransferase</fullName>
    </submittedName>
</protein>
<dbReference type="Proteomes" id="UP000694660">
    <property type="component" value="Unassembled WGS sequence"/>
</dbReference>
<evidence type="ECO:0000256" key="3">
    <source>
        <dbReference type="ARBA" id="ARBA00023315"/>
    </source>
</evidence>
<gene>
    <name evidence="5" type="ORF">I8J34_02360</name>
</gene>
<dbReference type="AlphaFoldDB" id="A0A944D7Z5"/>
<feature type="domain" description="Phospholipid/glycerol acyltransferase" evidence="4">
    <location>
        <begin position="10"/>
        <end position="119"/>
    </location>
</feature>
<comment type="caution">
    <text evidence="5">The sequence shown here is derived from an EMBL/GenBank/DDBJ whole genome shotgun (WGS) entry which is preliminary data.</text>
</comment>
<evidence type="ECO:0000313" key="5">
    <source>
        <dbReference type="EMBL" id="MBT0960006.1"/>
    </source>
</evidence>
<dbReference type="SMART" id="SM00563">
    <property type="entry name" value="PlsC"/>
    <property type="match status" value="1"/>
</dbReference>
<reference evidence="6" key="1">
    <citation type="journal article" date="2022" name="ISME J.">
        <title>Genetic and phylogenetic analysis of dissimilatory iodate-reducing bacteria identifies potential niches across the world's oceans.</title>
        <authorList>
            <person name="Reyes-Umana V."/>
            <person name="Henning Z."/>
            <person name="Lee K."/>
            <person name="Barnum T.P."/>
            <person name="Coates J.D."/>
        </authorList>
    </citation>
    <scope>NUCLEOTIDE SEQUENCE [LARGE SCALE GENOMIC DNA]</scope>
    <source>
        <strain evidence="6">IR12</strain>
    </source>
</reference>
<keyword evidence="2" id="KW-0808">Transferase</keyword>
<proteinExistence type="predicted"/>
<dbReference type="GO" id="GO:0003841">
    <property type="term" value="F:1-acylglycerol-3-phosphate O-acyltransferase activity"/>
    <property type="evidence" value="ECO:0007669"/>
    <property type="project" value="TreeGrafter"/>
</dbReference>
<dbReference type="SUPFAM" id="SSF69593">
    <property type="entry name" value="Glycerol-3-phosphate (1)-acyltransferase"/>
    <property type="match status" value="1"/>
</dbReference>
<evidence type="ECO:0000256" key="2">
    <source>
        <dbReference type="ARBA" id="ARBA00022679"/>
    </source>
</evidence>
<organism evidence="5 6">
    <name type="scientific">Denitromonas iodatirespirans</name>
    <dbReference type="NCBI Taxonomy" id="2795389"/>
    <lineage>
        <taxon>Bacteria</taxon>
        <taxon>Pseudomonadati</taxon>
        <taxon>Pseudomonadota</taxon>
        <taxon>Betaproteobacteria</taxon>
        <taxon>Rhodocyclales</taxon>
        <taxon>Zoogloeaceae</taxon>
        <taxon>Denitromonas</taxon>
    </lineage>
</organism>
<dbReference type="GO" id="GO:0006654">
    <property type="term" value="P:phosphatidic acid biosynthetic process"/>
    <property type="evidence" value="ECO:0007669"/>
    <property type="project" value="TreeGrafter"/>
</dbReference>
<evidence type="ECO:0000313" key="6">
    <source>
        <dbReference type="Proteomes" id="UP000694660"/>
    </source>
</evidence>
<keyword evidence="3 5" id="KW-0012">Acyltransferase</keyword>
<dbReference type="PANTHER" id="PTHR10434">
    <property type="entry name" value="1-ACYL-SN-GLYCEROL-3-PHOSPHATE ACYLTRANSFERASE"/>
    <property type="match status" value="1"/>
</dbReference>
<name>A0A944D7Z5_DENI1</name>
<evidence type="ECO:0000256" key="1">
    <source>
        <dbReference type="ARBA" id="ARBA00005189"/>
    </source>
</evidence>
<accession>A0A944D7Z5</accession>
<comment type="pathway">
    <text evidence="1">Lipid metabolism.</text>
</comment>
<dbReference type="PANTHER" id="PTHR10434:SF9">
    <property type="entry name" value="PHOSPHOLIPID_GLYCEROL ACYLTRANSFERASE DOMAIN-CONTAINING PROTEIN"/>
    <property type="match status" value="1"/>
</dbReference>
<sequence length="166" mass="18143">MAPPPGPKMVVVVYPHTSNWDFILGLLGRFACGWPFRWIGKHTIFRAPFGGLFRRLGGIPIDRARPGAFIDDTAAFCRAAEHALIVIAPEGTRGYVPGWKSGFHRIARAAGVPIALGYIDWSRRCVGISGYVETSDDIEADLQAIGRHYDAAMARDPAKAGRIAIR</sequence>
<dbReference type="EMBL" id="JAEKFT010000002">
    <property type="protein sequence ID" value="MBT0960006.1"/>
    <property type="molecule type" value="Genomic_DNA"/>
</dbReference>
<dbReference type="Pfam" id="PF01553">
    <property type="entry name" value="Acyltransferase"/>
    <property type="match status" value="1"/>
</dbReference>
<dbReference type="InterPro" id="IPR002123">
    <property type="entry name" value="Plipid/glycerol_acylTrfase"/>
</dbReference>
<keyword evidence="6" id="KW-1185">Reference proteome</keyword>
<evidence type="ECO:0000259" key="4">
    <source>
        <dbReference type="SMART" id="SM00563"/>
    </source>
</evidence>